<evidence type="ECO:0000313" key="3">
    <source>
        <dbReference type="Proteomes" id="UP001501295"/>
    </source>
</evidence>
<organism evidence="2 3">
    <name type="scientific">Frondihabitans cladoniiphilus</name>
    <dbReference type="NCBI Taxonomy" id="715785"/>
    <lineage>
        <taxon>Bacteria</taxon>
        <taxon>Bacillati</taxon>
        <taxon>Actinomycetota</taxon>
        <taxon>Actinomycetes</taxon>
        <taxon>Micrococcales</taxon>
        <taxon>Microbacteriaceae</taxon>
        <taxon>Frondihabitans</taxon>
    </lineage>
</organism>
<dbReference type="InterPro" id="IPR011335">
    <property type="entry name" value="Restrct_endonuc-II-like"/>
</dbReference>
<dbReference type="SUPFAM" id="SSF52980">
    <property type="entry name" value="Restriction endonuclease-like"/>
    <property type="match status" value="1"/>
</dbReference>
<evidence type="ECO:0000313" key="2">
    <source>
        <dbReference type="EMBL" id="GAA4679574.1"/>
    </source>
</evidence>
<gene>
    <name evidence="2" type="ORF">GCM10025780_25840</name>
</gene>
<proteinExistence type="predicted"/>
<feature type="region of interest" description="Disordered" evidence="1">
    <location>
        <begin position="1"/>
        <end position="22"/>
    </location>
</feature>
<dbReference type="EMBL" id="BAABLM010000005">
    <property type="protein sequence ID" value="GAA4679574.1"/>
    <property type="molecule type" value="Genomic_DNA"/>
</dbReference>
<reference evidence="3" key="1">
    <citation type="journal article" date="2019" name="Int. J. Syst. Evol. Microbiol.">
        <title>The Global Catalogue of Microorganisms (GCM) 10K type strain sequencing project: providing services to taxonomists for standard genome sequencing and annotation.</title>
        <authorList>
            <consortium name="The Broad Institute Genomics Platform"/>
            <consortium name="The Broad Institute Genome Sequencing Center for Infectious Disease"/>
            <person name="Wu L."/>
            <person name="Ma J."/>
        </authorList>
    </citation>
    <scope>NUCLEOTIDE SEQUENCE [LARGE SCALE GENOMIC DNA]</scope>
    <source>
        <strain evidence="3">JCM 18956</strain>
    </source>
</reference>
<evidence type="ECO:0000256" key="1">
    <source>
        <dbReference type="SAM" id="MobiDB-lite"/>
    </source>
</evidence>
<dbReference type="Proteomes" id="UP001501295">
    <property type="component" value="Unassembled WGS sequence"/>
</dbReference>
<dbReference type="Gene3D" id="3.40.960.10">
    <property type="entry name" value="VSR Endonuclease"/>
    <property type="match status" value="1"/>
</dbReference>
<feature type="compositionally biased region" description="Basic and acidic residues" evidence="1">
    <location>
        <begin position="1"/>
        <end position="11"/>
    </location>
</feature>
<name>A0ABP8W381_9MICO</name>
<sequence>MSGLLLDERGVMKPRQLPPHLRGRPFSVEEALAAGETPGRLRSRDLATPYHGARAPAEARTTLERCRAFAPLLREGQALSHSTAAELWELPVPPGPRQAATIHVTATLGREPRRPGIIGHREKNLPITIAHGLPIVEPIHAFIQCAALLPLDDLVAMGDALVGRWSSFDEACQQPRARVEEAVRDFTGGRGSRRLSAAMALVRVGCWSPQETALRLLLQRAGLPEPELNSACCDGLGRFLGRPDIVYRWARVAVEYEGDHHRTDADVFQQDIERRERFADAGWRTIRVTKADLYSRPEEVVARVKRALGRRVSN</sequence>
<accession>A0ABP8W381</accession>
<comment type="caution">
    <text evidence="2">The sequence shown here is derived from an EMBL/GenBank/DDBJ whole genome shotgun (WGS) entry which is preliminary data.</text>
</comment>
<keyword evidence="3" id="KW-1185">Reference proteome</keyword>
<protein>
    <submittedName>
        <fullName evidence="2">DUF559 domain-containing protein</fullName>
    </submittedName>
</protein>